<evidence type="ECO:0000313" key="7">
    <source>
        <dbReference type="Proteomes" id="UP000193006"/>
    </source>
</evidence>
<dbReference type="STRING" id="199441.BkAM31D_09795"/>
<dbReference type="Proteomes" id="UP000193006">
    <property type="component" value="Chromosome"/>
</dbReference>
<evidence type="ECO:0000259" key="5">
    <source>
        <dbReference type="PROSITE" id="PS50932"/>
    </source>
</evidence>
<dbReference type="SUPFAM" id="SSF47413">
    <property type="entry name" value="lambda repressor-like DNA-binding domains"/>
    <property type="match status" value="1"/>
</dbReference>
<proteinExistence type="predicted"/>
<keyword evidence="1" id="KW-0678">Repressor</keyword>
<feature type="domain" description="HTH lacI-type" evidence="5">
    <location>
        <begin position="6"/>
        <end position="60"/>
    </location>
</feature>
<dbReference type="KEGG" id="bkw:BkAM31D_09795"/>
<dbReference type="PROSITE" id="PS50932">
    <property type="entry name" value="HTH_LACI_2"/>
    <property type="match status" value="1"/>
</dbReference>
<dbReference type="InterPro" id="IPR001761">
    <property type="entry name" value="Peripla_BP/Lac1_sug-bd_dom"/>
</dbReference>
<dbReference type="SMART" id="SM00354">
    <property type="entry name" value="HTH_LACI"/>
    <property type="match status" value="1"/>
</dbReference>
<dbReference type="SUPFAM" id="SSF53822">
    <property type="entry name" value="Periplasmic binding protein-like I"/>
    <property type="match status" value="1"/>
</dbReference>
<gene>
    <name evidence="6" type="primary">rbsR_1</name>
    <name evidence="6" type="ORF">BkAM31D_09795</name>
</gene>
<evidence type="ECO:0000256" key="3">
    <source>
        <dbReference type="ARBA" id="ARBA00023125"/>
    </source>
</evidence>
<organism evidence="6 7">
    <name type="scientific">Halalkalibacter krulwichiae</name>
    <dbReference type="NCBI Taxonomy" id="199441"/>
    <lineage>
        <taxon>Bacteria</taxon>
        <taxon>Bacillati</taxon>
        <taxon>Bacillota</taxon>
        <taxon>Bacilli</taxon>
        <taxon>Bacillales</taxon>
        <taxon>Bacillaceae</taxon>
        <taxon>Halalkalibacter</taxon>
    </lineage>
</organism>
<name>A0A1X9M9P0_9BACI</name>
<evidence type="ECO:0000313" key="6">
    <source>
        <dbReference type="EMBL" id="ARK30126.1"/>
    </source>
</evidence>
<evidence type="ECO:0000256" key="2">
    <source>
        <dbReference type="ARBA" id="ARBA00023015"/>
    </source>
</evidence>
<dbReference type="PROSITE" id="PS00356">
    <property type="entry name" value="HTH_LACI_1"/>
    <property type="match status" value="1"/>
</dbReference>
<accession>A0A1X9M9P0</accession>
<dbReference type="Gene3D" id="3.40.50.2300">
    <property type="match status" value="2"/>
</dbReference>
<keyword evidence="7" id="KW-1185">Reference proteome</keyword>
<dbReference type="GO" id="GO:0000976">
    <property type="term" value="F:transcription cis-regulatory region binding"/>
    <property type="evidence" value="ECO:0007669"/>
    <property type="project" value="TreeGrafter"/>
</dbReference>
<dbReference type="GO" id="GO:0003700">
    <property type="term" value="F:DNA-binding transcription factor activity"/>
    <property type="evidence" value="ECO:0007669"/>
    <property type="project" value="TreeGrafter"/>
</dbReference>
<dbReference type="CDD" id="cd06267">
    <property type="entry name" value="PBP1_LacI_sugar_binding-like"/>
    <property type="match status" value="1"/>
</dbReference>
<dbReference type="InterPro" id="IPR000843">
    <property type="entry name" value="HTH_LacI"/>
</dbReference>
<dbReference type="PRINTS" id="PR00036">
    <property type="entry name" value="HTHLACI"/>
</dbReference>
<keyword evidence="3" id="KW-0238">DNA-binding</keyword>
<dbReference type="Pfam" id="PF00356">
    <property type="entry name" value="LacI"/>
    <property type="match status" value="1"/>
</dbReference>
<dbReference type="PANTHER" id="PTHR30146">
    <property type="entry name" value="LACI-RELATED TRANSCRIPTIONAL REPRESSOR"/>
    <property type="match status" value="1"/>
</dbReference>
<evidence type="ECO:0000256" key="1">
    <source>
        <dbReference type="ARBA" id="ARBA00022491"/>
    </source>
</evidence>
<sequence length="330" mass="37158">MIVINATMKDVAKAAGVSIGTVSKVINKSGFVRPQIRERVLLAISLLNYKPNGIARSLKNSKTNIIGVILPGLNDLYSMRILNSIEKVASTKGYKIIYCSTNGEVAREIKSLQWLIEKRVDGILFYPSSEELTDVEIPASIPVVLLERQIKGYNFTAIMHEHIEACRQLIEPLTNKDFQKIIFFHGPIRSSIEWSKVDGIYKTLEYLGIESEDQLFIEVNVKQDKRALTDFMSKTLLKRQEVTAVLSTNPTLLSASIRACQNIELSLEEDIEVCGFGDIDPYGIIMPPIRIAEEQPEELAKVAFNALFEQISKPTKKLNQTFFITHKLIN</sequence>
<dbReference type="InterPro" id="IPR010982">
    <property type="entry name" value="Lambda_DNA-bd_dom_sf"/>
</dbReference>
<dbReference type="EMBL" id="CP020814">
    <property type="protein sequence ID" value="ARK30126.1"/>
    <property type="molecule type" value="Genomic_DNA"/>
</dbReference>
<keyword evidence="4" id="KW-0804">Transcription</keyword>
<dbReference type="Pfam" id="PF00532">
    <property type="entry name" value="Peripla_BP_1"/>
    <property type="match status" value="1"/>
</dbReference>
<reference evidence="6 7" key="1">
    <citation type="submission" date="2017-04" db="EMBL/GenBank/DDBJ databases">
        <title>Bacillus krulwichiae AM31D Genome sequencing and assembly.</title>
        <authorList>
            <person name="Krulwich T.A."/>
            <person name="Anastor L."/>
            <person name="Ehrlich R."/>
            <person name="Ehrlich G.D."/>
            <person name="Janto B."/>
        </authorList>
    </citation>
    <scope>NUCLEOTIDE SEQUENCE [LARGE SCALE GENOMIC DNA]</scope>
    <source>
        <strain evidence="6 7">AM31D</strain>
    </source>
</reference>
<dbReference type="CDD" id="cd01392">
    <property type="entry name" value="HTH_LacI"/>
    <property type="match status" value="1"/>
</dbReference>
<dbReference type="Gene3D" id="1.10.260.40">
    <property type="entry name" value="lambda repressor-like DNA-binding domains"/>
    <property type="match status" value="1"/>
</dbReference>
<evidence type="ECO:0000256" key="4">
    <source>
        <dbReference type="ARBA" id="ARBA00023163"/>
    </source>
</evidence>
<dbReference type="PANTHER" id="PTHR30146:SF148">
    <property type="entry name" value="HTH-TYPE TRANSCRIPTIONAL REPRESSOR PURR-RELATED"/>
    <property type="match status" value="1"/>
</dbReference>
<keyword evidence="2" id="KW-0805">Transcription regulation</keyword>
<protein>
    <submittedName>
        <fullName evidence="6">Ribose operon repressor</fullName>
    </submittedName>
</protein>
<dbReference type="AlphaFoldDB" id="A0A1X9M9P0"/>
<dbReference type="InterPro" id="IPR028082">
    <property type="entry name" value="Peripla_BP_I"/>
</dbReference>
<dbReference type="RefSeq" id="WP_157076925.1">
    <property type="nucleotide sequence ID" value="NZ_CP020814.1"/>
</dbReference>